<dbReference type="InterPro" id="IPR000014">
    <property type="entry name" value="PAS"/>
</dbReference>
<gene>
    <name evidence="3" type="ORF">O6R05_01565</name>
</gene>
<organism evidence="3 4">
    <name type="scientific">Peptoniphilus equinus</name>
    <dbReference type="NCBI Taxonomy" id="3016343"/>
    <lineage>
        <taxon>Bacteria</taxon>
        <taxon>Bacillati</taxon>
        <taxon>Bacillota</taxon>
        <taxon>Tissierellia</taxon>
        <taxon>Tissierellales</taxon>
        <taxon>Peptoniphilaceae</taxon>
        <taxon>Peptoniphilus</taxon>
    </lineage>
</organism>
<name>A0ABY7QVP3_9FIRM</name>
<dbReference type="InterPro" id="IPR036457">
    <property type="entry name" value="PPM-type-like_dom_sf"/>
</dbReference>
<evidence type="ECO:0000256" key="1">
    <source>
        <dbReference type="ARBA" id="ARBA00022801"/>
    </source>
</evidence>
<dbReference type="NCBIfam" id="TIGR00229">
    <property type="entry name" value="sensory_box"/>
    <property type="match status" value="1"/>
</dbReference>
<feature type="domain" description="PAS" evidence="2">
    <location>
        <begin position="15"/>
        <end position="55"/>
    </location>
</feature>
<protein>
    <submittedName>
        <fullName evidence="3">SpoIIE family protein phosphatase</fullName>
    </submittedName>
</protein>
<dbReference type="PANTHER" id="PTHR43156:SF2">
    <property type="entry name" value="STAGE II SPORULATION PROTEIN E"/>
    <property type="match status" value="1"/>
</dbReference>
<accession>A0ABY7QVP3</accession>
<evidence type="ECO:0000313" key="4">
    <source>
        <dbReference type="Proteomes" id="UP001210339"/>
    </source>
</evidence>
<evidence type="ECO:0000313" key="3">
    <source>
        <dbReference type="EMBL" id="WBW50258.1"/>
    </source>
</evidence>
<dbReference type="PROSITE" id="PS50112">
    <property type="entry name" value="PAS"/>
    <property type="match status" value="1"/>
</dbReference>
<dbReference type="Pfam" id="PF13188">
    <property type="entry name" value="PAS_8"/>
    <property type="match status" value="1"/>
</dbReference>
<dbReference type="Pfam" id="PF07228">
    <property type="entry name" value="SpoIIE"/>
    <property type="match status" value="1"/>
</dbReference>
<dbReference type="RefSeq" id="WP_271191790.1">
    <property type="nucleotide sequence ID" value="NZ_CP115667.1"/>
</dbReference>
<dbReference type="SUPFAM" id="SSF55785">
    <property type="entry name" value="PYP-like sensor domain (PAS domain)"/>
    <property type="match status" value="1"/>
</dbReference>
<evidence type="ECO:0000259" key="2">
    <source>
        <dbReference type="PROSITE" id="PS50112"/>
    </source>
</evidence>
<dbReference type="Gene3D" id="3.30.450.20">
    <property type="entry name" value="PAS domain"/>
    <property type="match status" value="1"/>
</dbReference>
<dbReference type="PANTHER" id="PTHR43156">
    <property type="entry name" value="STAGE II SPORULATION PROTEIN E-RELATED"/>
    <property type="match status" value="1"/>
</dbReference>
<keyword evidence="4" id="KW-1185">Reference proteome</keyword>
<dbReference type="Proteomes" id="UP001210339">
    <property type="component" value="Chromosome"/>
</dbReference>
<reference evidence="3 4" key="1">
    <citation type="submission" date="2023-01" db="EMBL/GenBank/DDBJ databases">
        <authorList>
            <person name="Lee S.H."/>
            <person name="Jung H.S."/>
            <person name="Yun J.U."/>
        </authorList>
    </citation>
    <scope>NUCLEOTIDE SEQUENCE [LARGE SCALE GENOMIC DNA]</scope>
    <source>
        <strain evidence="3 4">CBA3646</strain>
    </source>
</reference>
<dbReference type="InterPro" id="IPR035965">
    <property type="entry name" value="PAS-like_dom_sf"/>
</dbReference>
<proteinExistence type="predicted"/>
<keyword evidence="1" id="KW-0378">Hydrolase</keyword>
<dbReference type="EMBL" id="CP115667">
    <property type="protein sequence ID" value="WBW50258.1"/>
    <property type="molecule type" value="Genomic_DNA"/>
</dbReference>
<dbReference type="Gene3D" id="3.60.40.10">
    <property type="entry name" value="PPM-type phosphatase domain"/>
    <property type="match status" value="1"/>
</dbReference>
<dbReference type="InterPro" id="IPR052016">
    <property type="entry name" value="Bact_Sigma-Reg"/>
</dbReference>
<sequence length="363" mass="41269">MEQYYKFISNPGLNRQILDSIADLIRVIDFKNQIIYANKALQDLLGYDTERKLSRIDREGIDTVISRRTYETGEVIQREETIGGKLYSVKSSPLEKDGHVIGVVEVFRNIDKEQMLLSEIMERNKAMTIEMNHAQKIQSALLPAKGFLSTLKVDYLYHPSNMLSGDMFDIFPINDDNVGIYIADTVGHGFASSMITMFIRIAMRNISRDKKLAPAKLLEELSQRFVNLGLDGETYFTCFYCVYNKKKSLLTYANAGHFPSPIVATEKGSEELVLSGFPISPFFKGSGYESDSIRLKTGDKLCLMTDGLSETMDYNGEQFGTDRVKAILQDNDNDELLVLKRAVYNFMWGEQRDDLTALLIKVW</sequence>
<dbReference type="SUPFAM" id="SSF81606">
    <property type="entry name" value="PP2C-like"/>
    <property type="match status" value="1"/>
</dbReference>
<dbReference type="SMART" id="SM00331">
    <property type="entry name" value="PP2C_SIG"/>
    <property type="match status" value="1"/>
</dbReference>
<dbReference type="InterPro" id="IPR001932">
    <property type="entry name" value="PPM-type_phosphatase-like_dom"/>
</dbReference>